<name>X0Y000_9ZZZZ</name>
<dbReference type="PROSITE" id="PS51257">
    <property type="entry name" value="PROKAR_LIPOPROTEIN"/>
    <property type="match status" value="1"/>
</dbReference>
<sequence>MKKHLLVPIIVMFLIVIFTSCTIDNDGDGISAPRTQKFSPPSWII</sequence>
<organism evidence="1">
    <name type="scientific">marine sediment metagenome</name>
    <dbReference type="NCBI Taxonomy" id="412755"/>
    <lineage>
        <taxon>unclassified sequences</taxon>
        <taxon>metagenomes</taxon>
        <taxon>ecological metagenomes</taxon>
    </lineage>
</organism>
<accession>X0Y000</accession>
<proteinExistence type="predicted"/>
<protein>
    <submittedName>
        <fullName evidence="1">Uncharacterized protein</fullName>
    </submittedName>
</protein>
<gene>
    <name evidence="1" type="ORF">S01H1_84357</name>
</gene>
<dbReference type="AlphaFoldDB" id="X0Y000"/>
<feature type="non-terminal residue" evidence="1">
    <location>
        <position position="45"/>
    </location>
</feature>
<reference evidence="1" key="1">
    <citation type="journal article" date="2014" name="Front. Microbiol.">
        <title>High frequency of phylogenetically diverse reductive dehalogenase-homologous genes in deep subseafloor sedimentary metagenomes.</title>
        <authorList>
            <person name="Kawai M."/>
            <person name="Futagami T."/>
            <person name="Toyoda A."/>
            <person name="Takaki Y."/>
            <person name="Nishi S."/>
            <person name="Hori S."/>
            <person name="Arai W."/>
            <person name="Tsubouchi T."/>
            <person name="Morono Y."/>
            <person name="Uchiyama I."/>
            <person name="Ito T."/>
            <person name="Fujiyama A."/>
            <person name="Inagaki F."/>
            <person name="Takami H."/>
        </authorList>
    </citation>
    <scope>NUCLEOTIDE SEQUENCE</scope>
    <source>
        <strain evidence="1">Expedition CK06-06</strain>
    </source>
</reference>
<evidence type="ECO:0000313" key="1">
    <source>
        <dbReference type="EMBL" id="GAG42128.1"/>
    </source>
</evidence>
<dbReference type="EMBL" id="BARS01057567">
    <property type="protein sequence ID" value="GAG42128.1"/>
    <property type="molecule type" value="Genomic_DNA"/>
</dbReference>
<comment type="caution">
    <text evidence="1">The sequence shown here is derived from an EMBL/GenBank/DDBJ whole genome shotgun (WGS) entry which is preliminary data.</text>
</comment>